<gene>
    <name evidence="2" type="ORF">COCSUDRAFT_67651</name>
</gene>
<dbReference type="PANTHER" id="PTHR23308">
    <property type="entry name" value="NUCLEAR INHIBITOR OF PROTEIN PHOSPHATASE-1"/>
    <property type="match status" value="1"/>
</dbReference>
<evidence type="ECO:0000313" key="2">
    <source>
        <dbReference type="EMBL" id="EIE19954.1"/>
    </source>
</evidence>
<dbReference type="KEGG" id="csl:COCSUDRAFT_67651"/>
<dbReference type="InterPro" id="IPR008984">
    <property type="entry name" value="SMAD_FHA_dom_sf"/>
</dbReference>
<keyword evidence="3" id="KW-1185">Reference proteome</keyword>
<accession>I0YNI5</accession>
<comment type="caution">
    <text evidence="2">The sequence shown here is derived from an EMBL/GenBank/DDBJ whole genome shotgun (WGS) entry which is preliminary data.</text>
</comment>
<reference evidence="2 3" key="1">
    <citation type="journal article" date="2012" name="Genome Biol.">
        <title>The genome of the polar eukaryotic microalga coccomyxa subellipsoidea reveals traits of cold adaptation.</title>
        <authorList>
            <person name="Blanc G."/>
            <person name="Agarkova I."/>
            <person name="Grimwood J."/>
            <person name="Kuo A."/>
            <person name="Brueggeman A."/>
            <person name="Dunigan D."/>
            <person name="Gurnon J."/>
            <person name="Ladunga I."/>
            <person name="Lindquist E."/>
            <person name="Lucas S."/>
            <person name="Pangilinan J."/>
            <person name="Proschold T."/>
            <person name="Salamov A."/>
            <person name="Schmutz J."/>
            <person name="Weeks D."/>
            <person name="Yamada T."/>
            <person name="Claverie J.M."/>
            <person name="Grigoriev I."/>
            <person name="Van Etten J."/>
            <person name="Lomsadze A."/>
            <person name="Borodovsky M."/>
        </authorList>
    </citation>
    <scope>NUCLEOTIDE SEQUENCE [LARGE SCALE GENOMIC DNA]</scope>
    <source>
        <strain evidence="2 3">C-169</strain>
    </source>
</reference>
<evidence type="ECO:0000259" key="1">
    <source>
        <dbReference type="PROSITE" id="PS50006"/>
    </source>
</evidence>
<name>I0YNI5_COCSC</name>
<dbReference type="Gene3D" id="2.60.200.20">
    <property type="match status" value="1"/>
</dbReference>
<dbReference type="OrthoDB" id="687730at2759"/>
<evidence type="ECO:0000313" key="3">
    <source>
        <dbReference type="Proteomes" id="UP000007264"/>
    </source>
</evidence>
<feature type="domain" description="FHA" evidence="1">
    <location>
        <begin position="35"/>
        <end position="84"/>
    </location>
</feature>
<dbReference type="EMBL" id="AGSI01000017">
    <property type="protein sequence ID" value="EIE19954.1"/>
    <property type="molecule type" value="Genomic_DNA"/>
</dbReference>
<dbReference type="PROSITE" id="PS50006">
    <property type="entry name" value="FHA_DOMAIN"/>
    <property type="match status" value="1"/>
</dbReference>
<organism evidence="2 3">
    <name type="scientific">Coccomyxa subellipsoidea (strain C-169)</name>
    <name type="common">Green microalga</name>
    <dbReference type="NCBI Taxonomy" id="574566"/>
    <lineage>
        <taxon>Eukaryota</taxon>
        <taxon>Viridiplantae</taxon>
        <taxon>Chlorophyta</taxon>
        <taxon>core chlorophytes</taxon>
        <taxon>Trebouxiophyceae</taxon>
        <taxon>Trebouxiophyceae incertae sedis</taxon>
        <taxon>Coccomyxaceae</taxon>
        <taxon>Coccomyxa</taxon>
        <taxon>Coccomyxa subellipsoidea</taxon>
    </lineage>
</organism>
<dbReference type="InterPro" id="IPR050923">
    <property type="entry name" value="Cell_Proc_Reg/RNA_Proc"/>
</dbReference>
<dbReference type="AlphaFoldDB" id="I0YNI5"/>
<dbReference type="SMART" id="SM00240">
    <property type="entry name" value="FHA"/>
    <property type="match status" value="1"/>
</dbReference>
<dbReference type="InterPro" id="IPR000253">
    <property type="entry name" value="FHA_dom"/>
</dbReference>
<dbReference type="GeneID" id="17037928"/>
<protein>
    <submittedName>
        <fullName evidence="2">SMAD/FHA domain-containing protein</fullName>
    </submittedName>
</protein>
<dbReference type="eggNOG" id="ENOG502SF2R">
    <property type="taxonomic scope" value="Eukaryota"/>
</dbReference>
<proteinExistence type="predicted"/>
<dbReference type="Proteomes" id="UP000007264">
    <property type="component" value="Unassembled WGS sequence"/>
</dbReference>
<sequence>MGSEAAVEELPAALTLRATAGPCEGTNYSKAGPLLTVGRTRASKLHIKDSAVSEKHAELRWEGGHWNLTDVGSSNGTAVNGKKLAEGIALRLKDGDIILFGSDSLLTVELIPAFREHTTVEQHLRSECELLMQRVRGRAEQHANELLESWRKTKQELLAT</sequence>
<dbReference type="Pfam" id="PF00498">
    <property type="entry name" value="FHA"/>
    <property type="match status" value="1"/>
</dbReference>
<dbReference type="SUPFAM" id="SSF49879">
    <property type="entry name" value="SMAD/FHA domain"/>
    <property type="match status" value="1"/>
</dbReference>
<dbReference type="RefSeq" id="XP_005644498.1">
    <property type="nucleotide sequence ID" value="XM_005644441.1"/>
</dbReference>